<evidence type="ECO:0000313" key="2">
    <source>
        <dbReference type="EMBL" id="CDU26039.1"/>
    </source>
</evidence>
<name>A0A127ZIW7_9BASI</name>
<dbReference type="OrthoDB" id="2558149at2759"/>
<dbReference type="EMBL" id="LK056692">
    <property type="protein sequence ID" value="CDU26039.1"/>
    <property type="molecule type" value="Genomic_DNA"/>
</dbReference>
<proteinExistence type="predicted"/>
<feature type="region of interest" description="Disordered" evidence="1">
    <location>
        <begin position="103"/>
        <end position="141"/>
    </location>
</feature>
<protein>
    <submittedName>
        <fullName evidence="2">Related to Effector family protein Eff1</fullName>
    </submittedName>
</protein>
<evidence type="ECO:0000256" key="1">
    <source>
        <dbReference type="SAM" id="MobiDB-lite"/>
    </source>
</evidence>
<accession>A0A127ZIW7</accession>
<feature type="compositionally biased region" description="Polar residues" evidence="1">
    <location>
        <begin position="38"/>
        <end position="49"/>
    </location>
</feature>
<feature type="region of interest" description="Disordered" evidence="1">
    <location>
        <begin position="37"/>
        <end position="78"/>
    </location>
</feature>
<dbReference type="AlphaFoldDB" id="A0A127ZIW7"/>
<gene>
    <name evidence="2" type="ORF">SPSC_06206</name>
</gene>
<organism evidence="2">
    <name type="scientific">Sporisorium scitamineum</name>
    <dbReference type="NCBI Taxonomy" id="49012"/>
    <lineage>
        <taxon>Eukaryota</taxon>
        <taxon>Fungi</taxon>
        <taxon>Dikarya</taxon>
        <taxon>Basidiomycota</taxon>
        <taxon>Ustilaginomycotina</taxon>
        <taxon>Ustilaginomycetes</taxon>
        <taxon>Ustilaginales</taxon>
        <taxon>Ustilaginaceae</taxon>
        <taxon>Sporisorium</taxon>
    </lineage>
</organism>
<reference evidence="2" key="1">
    <citation type="submission" date="2014-06" db="EMBL/GenBank/DDBJ databases">
        <authorList>
            <person name="Ju J."/>
            <person name="Zhang J."/>
        </authorList>
    </citation>
    <scope>NUCLEOTIDE SEQUENCE</scope>
    <source>
        <strain evidence="2">SscI8</strain>
    </source>
</reference>
<sequence>MQASRRPTLNGVAQALRGVNTRNPVKVDTIKGIMGFPLQNNPQSTSKNSLPVVHPMSSSSAPRNVRDEGPISIHSNDGDARDHRTILIYPIPPIDRVDRSLEYGSDTESDAASPESSLARSRVSGHPSQRNSYVQKHPTATFPRLEPSRLYSLEYSRPPFQRERSSHIKWVTEDDGDIRSRINEQIFANKLRWVSTEFMKDKTRKRYRGAALQDSRVLPMTDFPEIKLDRNRGVIKEVRMAAYGGSIHWPKNHPLSQAYSVLSFWGIPEGRGPMARKTVHYYGTGYVVPEDFDAVNEQVKKAKEEIERRARDAARVH</sequence>